<proteinExistence type="predicted"/>
<dbReference type="Pfam" id="PF04607">
    <property type="entry name" value="RelA_SpoT"/>
    <property type="match status" value="1"/>
</dbReference>
<dbReference type="EMBL" id="DXFA01000123">
    <property type="protein sequence ID" value="HIX48761.1"/>
    <property type="molecule type" value="Genomic_DNA"/>
</dbReference>
<reference evidence="3" key="2">
    <citation type="submission" date="2021-04" db="EMBL/GenBank/DDBJ databases">
        <authorList>
            <person name="Gilroy R."/>
        </authorList>
    </citation>
    <scope>NUCLEOTIDE SEQUENCE</scope>
    <source>
        <strain evidence="3">ChiSjej5B23-15282</strain>
    </source>
</reference>
<accession>A0A9D2ATR2</accession>
<dbReference type="InterPro" id="IPR052366">
    <property type="entry name" value="GTP_Pyrophosphokinase"/>
</dbReference>
<dbReference type="Gene3D" id="1.10.287.860">
    <property type="entry name" value="Nucleotidyltransferase"/>
    <property type="match status" value="1"/>
</dbReference>
<sequence>MTKEQYYALIHPYSDAASLVLARLDVLNHQAGDQEESRPIHGISSRIKDKASIEQKLKKKHAGESPEDAKALLHDIAGIRVICFFERDIRHLADCLKKQSDLIIIKEKDYINTPKSNGYRSYHLILGVPIYYMDGMEYYPVEIQFRTISMDFWAAMEHRICYKNQPFNEMEMRSAFRQYSEILEGMEKSFEVYSENNR</sequence>
<organism evidence="3 4">
    <name type="scientific">Candidatus Mediterraneibacter caccavium</name>
    <dbReference type="NCBI Taxonomy" id="2838661"/>
    <lineage>
        <taxon>Bacteria</taxon>
        <taxon>Bacillati</taxon>
        <taxon>Bacillota</taxon>
        <taxon>Clostridia</taxon>
        <taxon>Lachnospirales</taxon>
        <taxon>Lachnospiraceae</taxon>
        <taxon>Mediterraneibacter</taxon>
    </lineage>
</organism>
<gene>
    <name evidence="3" type="ORF">H9981_07110</name>
</gene>
<name>A0A9D2ATR2_9FIRM</name>
<evidence type="ECO:0000259" key="2">
    <source>
        <dbReference type="SMART" id="SM00954"/>
    </source>
</evidence>
<comment type="pathway">
    <text evidence="1">Purine metabolism; ppGpp biosynthesis; ppGpp from GTP: step 1/2.</text>
</comment>
<dbReference type="Proteomes" id="UP000824243">
    <property type="component" value="Unassembled WGS sequence"/>
</dbReference>
<dbReference type="CDD" id="cd05399">
    <property type="entry name" value="NT_Rel-Spo_like"/>
    <property type="match status" value="1"/>
</dbReference>
<dbReference type="GO" id="GO:0015969">
    <property type="term" value="P:guanosine tetraphosphate metabolic process"/>
    <property type="evidence" value="ECO:0007669"/>
    <property type="project" value="InterPro"/>
</dbReference>
<protein>
    <submittedName>
        <fullName evidence="3">(P)ppGpp synthetase</fullName>
    </submittedName>
</protein>
<comment type="caution">
    <text evidence="3">The sequence shown here is derived from an EMBL/GenBank/DDBJ whole genome shotgun (WGS) entry which is preliminary data.</text>
</comment>
<evidence type="ECO:0000313" key="3">
    <source>
        <dbReference type="EMBL" id="HIX48761.1"/>
    </source>
</evidence>
<dbReference type="InterPro" id="IPR007685">
    <property type="entry name" value="RelA_SpoT"/>
</dbReference>
<dbReference type="PANTHER" id="PTHR47837">
    <property type="entry name" value="GTP PYROPHOSPHOKINASE YJBM"/>
    <property type="match status" value="1"/>
</dbReference>
<reference evidence="3" key="1">
    <citation type="journal article" date="2021" name="PeerJ">
        <title>Extensive microbial diversity within the chicken gut microbiome revealed by metagenomics and culture.</title>
        <authorList>
            <person name="Gilroy R."/>
            <person name="Ravi A."/>
            <person name="Getino M."/>
            <person name="Pursley I."/>
            <person name="Horton D.L."/>
            <person name="Alikhan N.F."/>
            <person name="Baker D."/>
            <person name="Gharbi K."/>
            <person name="Hall N."/>
            <person name="Watson M."/>
            <person name="Adriaenssens E.M."/>
            <person name="Foster-Nyarko E."/>
            <person name="Jarju S."/>
            <person name="Secka A."/>
            <person name="Antonio M."/>
            <person name="Oren A."/>
            <person name="Chaudhuri R.R."/>
            <person name="La Ragione R."/>
            <person name="Hildebrand F."/>
            <person name="Pallen M.J."/>
        </authorList>
    </citation>
    <scope>NUCLEOTIDE SEQUENCE</scope>
    <source>
        <strain evidence="3">ChiSjej5B23-15282</strain>
    </source>
</reference>
<dbReference type="AlphaFoldDB" id="A0A9D2ATR2"/>
<evidence type="ECO:0000313" key="4">
    <source>
        <dbReference type="Proteomes" id="UP000824243"/>
    </source>
</evidence>
<dbReference type="InterPro" id="IPR043519">
    <property type="entry name" value="NT_sf"/>
</dbReference>
<dbReference type="SUPFAM" id="SSF81301">
    <property type="entry name" value="Nucleotidyltransferase"/>
    <property type="match status" value="1"/>
</dbReference>
<dbReference type="PANTHER" id="PTHR47837:SF2">
    <property type="entry name" value="GTP PYROPHOSPHOKINASE YWAC"/>
    <property type="match status" value="1"/>
</dbReference>
<dbReference type="SMART" id="SM00954">
    <property type="entry name" value="RelA_SpoT"/>
    <property type="match status" value="1"/>
</dbReference>
<dbReference type="Gene3D" id="3.30.460.10">
    <property type="entry name" value="Beta Polymerase, domain 2"/>
    <property type="match status" value="1"/>
</dbReference>
<evidence type="ECO:0000256" key="1">
    <source>
        <dbReference type="ARBA" id="ARBA00004976"/>
    </source>
</evidence>
<feature type="domain" description="RelA/SpoT" evidence="2">
    <location>
        <begin position="45"/>
        <end position="166"/>
    </location>
</feature>